<feature type="domain" description="DUF3823" evidence="2">
    <location>
        <begin position="124"/>
        <end position="227"/>
    </location>
</feature>
<feature type="domain" description="DUF3823" evidence="1">
    <location>
        <begin position="34"/>
        <end position="121"/>
    </location>
</feature>
<dbReference type="Proteomes" id="UP001597532">
    <property type="component" value="Unassembled WGS sequence"/>
</dbReference>
<dbReference type="Gene3D" id="2.60.40.2060">
    <property type="match status" value="1"/>
</dbReference>
<name>A0ABW5VB90_9FLAO</name>
<comment type="caution">
    <text evidence="3">The sequence shown here is derived from an EMBL/GenBank/DDBJ whole genome shotgun (WGS) entry which is preliminary data.</text>
</comment>
<dbReference type="Pfam" id="PF18003">
    <property type="entry name" value="DUF3823_C"/>
    <property type="match status" value="1"/>
</dbReference>
<evidence type="ECO:0000313" key="4">
    <source>
        <dbReference type="Proteomes" id="UP001597532"/>
    </source>
</evidence>
<dbReference type="InterPro" id="IPR024278">
    <property type="entry name" value="DUF3823_N"/>
</dbReference>
<dbReference type="RefSeq" id="WP_251808971.1">
    <property type="nucleotide sequence ID" value="NZ_CP166679.1"/>
</dbReference>
<accession>A0ABW5VB90</accession>
<dbReference type="Gene3D" id="2.60.40.1120">
    <property type="entry name" value="Carboxypeptidase-like, regulatory domain"/>
    <property type="match status" value="1"/>
</dbReference>
<sequence>MKSIRTFSIALIGLLLLNSCELTELDNYNGPNATIHGGVYDQETGELVQQDIINGMAIEYIEHGYDNPHTQYIVVKNDGTFRNNIMFSGDYTIQPVRGNFVPIESVEIKVEGDKIQNFNVQPYIRIRNVVIQKQDNKVVATFNLAQTVTNNVNTIGLFAHAEMNVGEPLNLVAAKININAVSNDVFQYRLEINLEANSSTLKSGKEYYFRVGALIDAPEAKYNYAPALKIAI</sequence>
<evidence type="ECO:0000313" key="3">
    <source>
        <dbReference type="EMBL" id="MFD2788922.1"/>
    </source>
</evidence>
<proteinExistence type="predicted"/>
<gene>
    <name evidence="3" type="ORF">ACFS1K_04030</name>
</gene>
<evidence type="ECO:0000259" key="2">
    <source>
        <dbReference type="Pfam" id="PF18003"/>
    </source>
</evidence>
<reference evidence="4" key="1">
    <citation type="journal article" date="2019" name="Int. J. Syst. Evol. Microbiol.">
        <title>The Global Catalogue of Microorganisms (GCM) 10K type strain sequencing project: providing services to taxonomists for standard genome sequencing and annotation.</title>
        <authorList>
            <consortium name="The Broad Institute Genomics Platform"/>
            <consortium name="The Broad Institute Genome Sequencing Center for Infectious Disease"/>
            <person name="Wu L."/>
            <person name="Ma J."/>
        </authorList>
    </citation>
    <scope>NUCLEOTIDE SEQUENCE [LARGE SCALE GENOMIC DNA]</scope>
    <source>
        <strain evidence="4">KCTC 52924</strain>
    </source>
</reference>
<evidence type="ECO:0000259" key="1">
    <source>
        <dbReference type="Pfam" id="PF12866"/>
    </source>
</evidence>
<dbReference type="EMBL" id="JBHUOK010000008">
    <property type="protein sequence ID" value="MFD2788922.1"/>
    <property type="molecule type" value="Genomic_DNA"/>
</dbReference>
<organism evidence="3 4">
    <name type="scientific">Arenibacter antarcticus</name>
    <dbReference type="NCBI Taxonomy" id="2040469"/>
    <lineage>
        <taxon>Bacteria</taxon>
        <taxon>Pseudomonadati</taxon>
        <taxon>Bacteroidota</taxon>
        <taxon>Flavobacteriia</taxon>
        <taxon>Flavobacteriales</taxon>
        <taxon>Flavobacteriaceae</taxon>
        <taxon>Arenibacter</taxon>
    </lineage>
</organism>
<protein>
    <submittedName>
        <fullName evidence="3">DUF3823 domain-containing protein</fullName>
    </submittedName>
</protein>
<dbReference type="Pfam" id="PF12866">
    <property type="entry name" value="DUF3823"/>
    <property type="match status" value="1"/>
</dbReference>
<keyword evidence="4" id="KW-1185">Reference proteome</keyword>
<dbReference type="InterPro" id="IPR041186">
    <property type="entry name" value="DUF3823_C"/>
</dbReference>